<dbReference type="InterPro" id="IPR035996">
    <property type="entry name" value="4pyrrol_Methylase_sf"/>
</dbReference>
<dbReference type="PROSITE" id="PS01296">
    <property type="entry name" value="RSMI"/>
    <property type="match status" value="1"/>
</dbReference>
<keyword evidence="3 6" id="KW-0489">Methyltransferase</keyword>
<comment type="catalytic activity">
    <reaction evidence="6">
        <text>cytidine(1402) in 16S rRNA + S-adenosyl-L-methionine = 2'-O-methylcytidine(1402) in 16S rRNA + S-adenosyl-L-homocysteine + H(+)</text>
        <dbReference type="Rhea" id="RHEA:42924"/>
        <dbReference type="Rhea" id="RHEA-COMP:10285"/>
        <dbReference type="Rhea" id="RHEA-COMP:10286"/>
        <dbReference type="ChEBI" id="CHEBI:15378"/>
        <dbReference type="ChEBI" id="CHEBI:57856"/>
        <dbReference type="ChEBI" id="CHEBI:59789"/>
        <dbReference type="ChEBI" id="CHEBI:74495"/>
        <dbReference type="ChEBI" id="CHEBI:82748"/>
        <dbReference type="EC" id="2.1.1.198"/>
    </reaction>
</comment>
<keyword evidence="2 6" id="KW-0698">rRNA processing</keyword>
<comment type="function">
    <text evidence="6">Catalyzes the 2'-O-methylation of the ribose of cytidine 1402 (C1402) in 16S rRNA.</text>
</comment>
<organism evidence="8 10">
    <name type="scientific">Ardenticatena maritima</name>
    <dbReference type="NCBI Taxonomy" id="872965"/>
    <lineage>
        <taxon>Bacteria</taxon>
        <taxon>Bacillati</taxon>
        <taxon>Chloroflexota</taxon>
        <taxon>Ardenticatenia</taxon>
        <taxon>Ardenticatenales</taxon>
        <taxon>Ardenticatenaceae</taxon>
        <taxon>Ardenticatena</taxon>
    </lineage>
</organism>
<dbReference type="PATRIC" id="fig|872965.6.peg.2855"/>
<dbReference type="GO" id="GO:0070677">
    <property type="term" value="F:rRNA (cytosine-2'-O-)-methyltransferase activity"/>
    <property type="evidence" value="ECO:0007669"/>
    <property type="project" value="UniProtKB-UniRule"/>
</dbReference>
<dbReference type="Gene3D" id="3.40.1010.10">
    <property type="entry name" value="Cobalt-precorrin-4 Transmethylase, Domain 1"/>
    <property type="match status" value="1"/>
</dbReference>
<evidence type="ECO:0000313" key="10">
    <source>
        <dbReference type="Proteomes" id="UP000037784"/>
    </source>
</evidence>
<evidence type="ECO:0000256" key="2">
    <source>
        <dbReference type="ARBA" id="ARBA00022552"/>
    </source>
</evidence>
<reference evidence="9 11" key="2">
    <citation type="submission" date="2015-07" db="EMBL/GenBank/DDBJ databases">
        <title>Whole genome sequence of Ardenticatena maritima DSM 23922.</title>
        <authorList>
            <person name="Hemp J."/>
            <person name="Ward L.M."/>
            <person name="Pace L.A."/>
            <person name="Fischer W.W."/>
        </authorList>
    </citation>
    <scope>NUCLEOTIDE SEQUENCE [LARGE SCALE GENOMIC DNA]</scope>
    <source>
        <strain evidence="9 11">110S</strain>
    </source>
</reference>
<dbReference type="AlphaFoldDB" id="A0A0M9UE25"/>
<keyword evidence="1 6" id="KW-0963">Cytoplasm</keyword>
<feature type="domain" description="Tetrapyrrole methylase" evidence="7">
    <location>
        <begin position="3"/>
        <end position="202"/>
    </location>
</feature>
<evidence type="ECO:0000256" key="5">
    <source>
        <dbReference type="ARBA" id="ARBA00022691"/>
    </source>
</evidence>
<dbReference type="FunFam" id="3.30.950.10:FF:000002">
    <property type="entry name" value="Ribosomal RNA small subunit methyltransferase I"/>
    <property type="match status" value="1"/>
</dbReference>
<evidence type="ECO:0000256" key="3">
    <source>
        <dbReference type="ARBA" id="ARBA00022603"/>
    </source>
</evidence>
<dbReference type="InterPro" id="IPR008189">
    <property type="entry name" value="rRNA_ssu_MeTfrase_I"/>
</dbReference>
<dbReference type="EC" id="2.1.1.198" evidence="6"/>
<dbReference type="Gene3D" id="3.30.950.10">
    <property type="entry name" value="Methyltransferase, Cobalt-precorrin-4 Transmethylase, Domain 2"/>
    <property type="match status" value="1"/>
</dbReference>
<dbReference type="EMBL" id="BBZA01000292">
    <property type="protein sequence ID" value="GAP64637.1"/>
    <property type="molecule type" value="Genomic_DNA"/>
</dbReference>
<evidence type="ECO:0000259" key="7">
    <source>
        <dbReference type="Pfam" id="PF00590"/>
    </source>
</evidence>
<comment type="subcellular location">
    <subcellularLocation>
        <location evidence="6">Cytoplasm</location>
    </subcellularLocation>
</comment>
<accession>A0A0M9UE25</accession>
<dbReference type="SUPFAM" id="SSF53790">
    <property type="entry name" value="Tetrapyrrole methylase"/>
    <property type="match status" value="1"/>
</dbReference>
<dbReference type="PANTHER" id="PTHR46111">
    <property type="entry name" value="RIBOSOMAL RNA SMALL SUBUNIT METHYLTRANSFERASE I"/>
    <property type="match status" value="1"/>
</dbReference>
<dbReference type="OrthoDB" id="9809084at2"/>
<evidence type="ECO:0000256" key="6">
    <source>
        <dbReference type="HAMAP-Rule" id="MF_01877"/>
    </source>
</evidence>
<dbReference type="InterPro" id="IPR014776">
    <property type="entry name" value="4pyrrole_Mease_sub2"/>
</dbReference>
<dbReference type="InParanoid" id="A0A0M9UE25"/>
<dbReference type="PANTHER" id="PTHR46111:SF1">
    <property type="entry name" value="RIBOSOMAL RNA SMALL SUBUNIT METHYLTRANSFERASE I"/>
    <property type="match status" value="1"/>
</dbReference>
<keyword evidence="5 6" id="KW-0949">S-adenosyl-L-methionine</keyword>
<dbReference type="InterPro" id="IPR000878">
    <property type="entry name" value="4pyrrol_Mease"/>
</dbReference>
<dbReference type="EMBL" id="LGKN01000006">
    <property type="protein sequence ID" value="KPL87219.1"/>
    <property type="molecule type" value="Genomic_DNA"/>
</dbReference>
<dbReference type="InterPro" id="IPR018063">
    <property type="entry name" value="SAM_MeTrfase_RsmI_CS"/>
</dbReference>
<dbReference type="PIRSF" id="PIRSF005917">
    <property type="entry name" value="MTase_YraL"/>
    <property type="match status" value="1"/>
</dbReference>
<keyword evidence="4 6" id="KW-0808">Transferase</keyword>
<reference evidence="10" key="3">
    <citation type="submission" date="2015-08" db="EMBL/GenBank/DDBJ databases">
        <title>Draft Genome Sequence of a Heterotrophic Facultative Anaerobic Bacterium Ardenticatena maritima Strain 110S.</title>
        <authorList>
            <person name="Kawaichi S."/>
            <person name="Yoshida T."/>
            <person name="Sako Y."/>
            <person name="Nakamura R."/>
        </authorList>
    </citation>
    <scope>NUCLEOTIDE SEQUENCE [LARGE SCALE GENOMIC DNA]</scope>
    <source>
        <strain evidence="10">110S</strain>
    </source>
</reference>
<dbReference type="FunCoup" id="A0A0M9UE25">
    <property type="interactions" value="375"/>
</dbReference>
<dbReference type="STRING" id="872965.SE16_11955"/>
<evidence type="ECO:0000313" key="8">
    <source>
        <dbReference type="EMBL" id="GAP64637.1"/>
    </source>
</evidence>
<proteinExistence type="inferred from homology"/>
<dbReference type="GO" id="GO:0005737">
    <property type="term" value="C:cytoplasm"/>
    <property type="evidence" value="ECO:0007669"/>
    <property type="project" value="UniProtKB-SubCell"/>
</dbReference>
<dbReference type="Pfam" id="PF00590">
    <property type="entry name" value="TP_methylase"/>
    <property type="match status" value="1"/>
</dbReference>
<dbReference type="RefSeq" id="WP_054494362.1">
    <property type="nucleotide sequence ID" value="NZ_BBZA01000292.1"/>
</dbReference>
<comment type="similarity">
    <text evidence="6">Belongs to the methyltransferase superfamily. RsmI family.</text>
</comment>
<sequence>MGTLYIVGTPIGNLEDITLRALRILREVQLIAAEDTRHTRKLLAHYDIHTPLTSYHEHNRFTKLPAILDALARGDVALVSDAGMPGISDPGAELVQAAVQAGHTVSPVPGPSALIAALVASGLPTEAFAFFGFLPRKAEERRARLRDLADWPHTLIFYEAPHRLAATLADMVAVLGGERRIVIARELTKLHEAFWRGTLAEAVNMVRETPPRGEITLVVEGAAPQEATEPQQWTREQVETALRRLAAEGITGARAVKQVARLSGWPRDEVYAAWLRMTPEEDETEEETEP</sequence>
<comment type="caution">
    <text evidence="8">The sequence shown here is derived from an EMBL/GenBank/DDBJ whole genome shotgun (WGS) entry which is preliminary data.</text>
</comment>
<name>A0A0M9UE25_9CHLR</name>
<evidence type="ECO:0000313" key="9">
    <source>
        <dbReference type="EMBL" id="KPL87219.1"/>
    </source>
</evidence>
<dbReference type="Proteomes" id="UP000050502">
    <property type="component" value="Unassembled WGS sequence"/>
</dbReference>
<dbReference type="CDD" id="cd11648">
    <property type="entry name" value="RsmI"/>
    <property type="match status" value="1"/>
</dbReference>
<dbReference type="HAMAP" id="MF_01877">
    <property type="entry name" value="16SrRNA_methyltr_I"/>
    <property type="match status" value="1"/>
</dbReference>
<dbReference type="Proteomes" id="UP000037784">
    <property type="component" value="Unassembled WGS sequence"/>
</dbReference>
<gene>
    <name evidence="6 8" type="primary">rsmI</name>
    <name evidence="8" type="ORF">ARMA_3060</name>
    <name evidence="9" type="ORF">SE16_11955</name>
</gene>
<evidence type="ECO:0000256" key="1">
    <source>
        <dbReference type="ARBA" id="ARBA00022490"/>
    </source>
</evidence>
<evidence type="ECO:0000313" key="11">
    <source>
        <dbReference type="Proteomes" id="UP000050502"/>
    </source>
</evidence>
<evidence type="ECO:0000256" key="4">
    <source>
        <dbReference type="ARBA" id="ARBA00022679"/>
    </source>
</evidence>
<keyword evidence="10" id="KW-1185">Reference proteome</keyword>
<dbReference type="NCBIfam" id="TIGR00096">
    <property type="entry name" value="16S rRNA (cytidine(1402)-2'-O)-methyltransferase"/>
    <property type="match status" value="1"/>
</dbReference>
<dbReference type="InterPro" id="IPR014777">
    <property type="entry name" value="4pyrrole_Mease_sub1"/>
</dbReference>
<reference evidence="8 10" key="1">
    <citation type="journal article" date="2015" name="Genome Announc.">
        <title>Draft Genome Sequence of a Heterotrophic Facultative Anaerobic Thermophilic Bacterium, Ardenticatena maritima Strain 110ST.</title>
        <authorList>
            <person name="Kawaichi S."/>
            <person name="Yoshida T."/>
            <person name="Sako Y."/>
            <person name="Nakamura R."/>
        </authorList>
    </citation>
    <scope>NUCLEOTIDE SEQUENCE [LARGE SCALE GENOMIC DNA]</scope>
    <source>
        <strain evidence="8 10">110S</strain>
    </source>
</reference>
<dbReference type="FunFam" id="3.40.1010.10:FF:000007">
    <property type="entry name" value="Ribosomal RNA small subunit methyltransferase I"/>
    <property type="match status" value="1"/>
</dbReference>
<protein>
    <recommendedName>
        <fullName evidence="6">Ribosomal RNA small subunit methyltransferase I</fullName>
        <ecNumber evidence="6">2.1.1.198</ecNumber>
    </recommendedName>
    <alternativeName>
        <fullName evidence="6">16S rRNA 2'-O-ribose C1402 methyltransferase</fullName>
    </alternativeName>
    <alternativeName>
        <fullName evidence="6">rRNA (cytidine-2'-O-)-methyltransferase RsmI</fullName>
    </alternativeName>
</protein>